<organism evidence="9">
    <name type="scientific">bioreactor metagenome</name>
    <dbReference type="NCBI Taxonomy" id="1076179"/>
    <lineage>
        <taxon>unclassified sequences</taxon>
        <taxon>metagenomes</taxon>
        <taxon>ecological metagenomes</taxon>
    </lineage>
</organism>
<sequence length="435" mass="47867">MKRTQVSRRRTTIPDRKERFILQQGLQTKMGFNNPFVSLKHKNFRYYFYGMCVSTIGTWMQNTAQPWLAYTLTKSALLLSLVSALQFVPVLLFSLFAGVLIDRLPKKKVLIVTQSLSMLITFAVFLLVWSGKIQYWHLLITSTLMGLVNTLDMPLRQSFVVELVGHDDLMNAIALNSVTFNVARMLGPSIAGIVMGSFGISICFLANSISFGAVLISLFFIHPEVTAKKPERLLGSVFANIKEGLDYIRTHSVLFVTLLITAVVSTFTPNFSVTIPVFAKQILGQAETGYGLLMSAMGAGALCGAFLIAALSKNGPKRFILFVVPVVVGITLGLIGFTSAFWLTGVAIAITGFFFVSYISSANSNMQIHTEDQYRGRVMSVYTFINAGSTPVGNLFVGSMDTWLGARAGFIASGAAILLLMIPIYLFLYRKRDTV</sequence>
<comment type="caution">
    <text evidence="9">The sequence shown here is derived from an EMBL/GenBank/DDBJ whole genome shotgun (WGS) entry which is preliminary data.</text>
</comment>
<dbReference type="GO" id="GO:0022857">
    <property type="term" value="F:transmembrane transporter activity"/>
    <property type="evidence" value="ECO:0007669"/>
    <property type="project" value="InterPro"/>
</dbReference>
<feature type="transmembrane region" description="Helical" evidence="7">
    <location>
        <begin position="76"/>
        <end position="97"/>
    </location>
</feature>
<dbReference type="Pfam" id="PF05977">
    <property type="entry name" value="MFS_3"/>
    <property type="match status" value="1"/>
</dbReference>
<dbReference type="InterPro" id="IPR036259">
    <property type="entry name" value="MFS_trans_sf"/>
</dbReference>
<dbReference type="PROSITE" id="PS50850">
    <property type="entry name" value="MFS"/>
    <property type="match status" value="1"/>
</dbReference>
<dbReference type="CDD" id="cd06173">
    <property type="entry name" value="MFS_MefA_like"/>
    <property type="match status" value="1"/>
</dbReference>
<feature type="transmembrane region" description="Helical" evidence="7">
    <location>
        <begin position="199"/>
        <end position="221"/>
    </location>
</feature>
<reference evidence="9" key="1">
    <citation type="submission" date="2019-08" db="EMBL/GenBank/DDBJ databases">
        <authorList>
            <person name="Kucharzyk K."/>
            <person name="Murdoch R.W."/>
            <person name="Higgins S."/>
            <person name="Loffler F."/>
        </authorList>
    </citation>
    <scope>NUCLEOTIDE SEQUENCE</scope>
</reference>
<evidence type="ECO:0000256" key="6">
    <source>
        <dbReference type="ARBA" id="ARBA00023136"/>
    </source>
</evidence>
<keyword evidence="4 7" id="KW-0812">Transmembrane</keyword>
<dbReference type="EMBL" id="VSSQ01008556">
    <property type="protein sequence ID" value="MPM39191.1"/>
    <property type="molecule type" value="Genomic_DNA"/>
</dbReference>
<dbReference type="PANTHER" id="PTHR23513:SF11">
    <property type="entry name" value="STAPHYLOFERRIN A TRANSPORTER"/>
    <property type="match status" value="1"/>
</dbReference>
<feature type="transmembrane region" description="Helical" evidence="7">
    <location>
        <begin position="409"/>
        <end position="429"/>
    </location>
</feature>
<evidence type="ECO:0000256" key="3">
    <source>
        <dbReference type="ARBA" id="ARBA00022475"/>
    </source>
</evidence>
<dbReference type="PANTHER" id="PTHR23513">
    <property type="entry name" value="INTEGRAL MEMBRANE EFFLUX PROTEIN-RELATED"/>
    <property type="match status" value="1"/>
</dbReference>
<dbReference type="GO" id="GO:0005886">
    <property type="term" value="C:plasma membrane"/>
    <property type="evidence" value="ECO:0007669"/>
    <property type="project" value="UniProtKB-SubCell"/>
</dbReference>
<dbReference type="InterPro" id="IPR010290">
    <property type="entry name" value="TM_effector"/>
</dbReference>
<evidence type="ECO:0000256" key="2">
    <source>
        <dbReference type="ARBA" id="ARBA00022448"/>
    </source>
</evidence>
<feature type="transmembrane region" description="Helical" evidence="7">
    <location>
        <begin position="319"/>
        <end position="335"/>
    </location>
</feature>
<keyword evidence="2" id="KW-0813">Transport</keyword>
<protein>
    <submittedName>
        <fullName evidence="9">Enterobactin exporter EntS</fullName>
    </submittedName>
</protein>
<dbReference type="SUPFAM" id="SSF103473">
    <property type="entry name" value="MFS general substrate transporter"/>
    <property type="match status" value="1"/>
</dbReference>
<evidence type="ECO:0000313" key="9">
    <source>
        <dbReference type="EMBL" id="MPM39191.1"/>
    </source>
</evidence>
<evidence type="ECO:0000256" key="4">
    <source>
        <dbReference type="ARBA" id="ARBA00022692"/>
    </source>
</evidence>
<feature type="transmembrane region" description="Helical" evidence="7">
    <location>
        <begin position="46"/>
        <end position="64"/>
    </location>
</feature>
<gene>
    <name evidence="9" type="primary">entS_5</name>
    <name evidence="9" type="ORF">SDC9_85824</name>
</gene>
<name>A0A644ZH21_9ZZZZ</name>
<feature type="transmembrane region" description="Helical" evidence="7">
    <location>
        <begin position="341"/>
        <end position="359"/>
    </location>
</feature>
<keyword evidence="3" id="KW-1003">Cell membrane</keyword>
<dbReference type="Gene3D" id="1.20.1250.20">
    <property type="entry name" value="MFS general substrate transporter like domains"/>
    <property type="match status" value="1"/>
</dbReference>
<accession>A0A644ZH21</accession>
<keyword evidence="5 7" id="KW-1133">Transmembrane helix</keyword>
<feature type="transmembrane region" description="Helical" evidence="7">
    <location>
        <begin position="253"/>
        <end position="278"/>
    </location>
</feature>
<evidence type="ECO:0000259" key="8">
    <source>
        <dbReference type="PROSITE" id="PS50850"/>
    </source>
</evidence>
<feature type="transmembrane region" description="Helical" evidence="7">
    <location>
        <begin position="379"/>
        <end position="397"/>
    </location>
</feature>
<feature type="transmembrane region" description="Helical" evidence="7">
    <location>
        <begin position="290"/>
        <end position="312"/>
    </location>
</feature>
<comment type="subcellular location">
    <subcellularLocation>
        <location evidence="1">Cell membrane</location>
        <topology evidence="1">Multi-pass membrane protein</topology>
    </subcellularLocation>
</comment>
<proteinExistence type="predicted"/>
<evidence type="ECO:0000256" key="5">
    <source>
        <dbReference type="ARBA" id="ARBA00022989"/>
    </source>
</evidence>
<feature type="domain" description="Major facilitator superfamily (MFS) profile" evidence="8">
    <location>
        <begin position="38"/>
        <end position="432"/>
    </location>
</feature>
<evidence type="ECO:0000256" key="7">
    <source>
        <dbReference type="SAM" id="Phobius"/>
    </source>
</evidence>
<keyword evidence="6 7" id="KW-0472">Membrane</keyword>
<dbReference type="InterPro" id="IPR020846">
    <property type="entry name" value="MFS_dom"/>
</dbReference>
<dbReference type="AlphaFoldDB" id="A0A644ZH21"/>
<evidence type="ECO:0000256" key="1">
    <source>
        <dbReference type="ARBA" id="ARBA00004651"/>
    </source>
</evidence>
<feature type="transmembrane region" description="Helical" evidence="7">
    <location>
        <begin position="109"/>
        <end position="129"/>
    </location>
</feature>